<evidence type="ECO:0000256" key="1">
    <source>
        <dbReference type="SAM" id="Phobius"/>
    </source>
</evidence>
<keyword evidence="1" id="KW-1133">Transmembrane helix</keyword>
<reference evidence="2" key="2">
    <citation type="journal article" date="2015" name="Data Brief">
        <title>Shoot transcriptome of the giant reed, Arundo donax.</title>
        <authorList>
            <person name="Barrero R.A."/>
            <person name="Guerrero F.D."/>
            <person name="Moolhuijzen P."/>
            <person name="Goolsby J.A."/>
            <person name="Tidwell J."/>
            <person name="Bellgard S.E."/>
            <person name="Bellgard M.I."/>
        </authorList>
    </citation>
    <scope>NUCLEOTIDE SEQUENCE</scope>
    <source>
        <tissue evidence="2">Shoot tissue taken approximately 20 cm above the soil surface</tissue>
    </source>
</reference>
<reference evidence="2" key="1">
    <citation type="submission" date="2014-09" db="EMBL/GenBank/DDBJ databases">
        <authorList>
            <person name="Magalhaes I.L.F."/>
            <person name="Oliveira U."/>
            <person name="Santos F.R."/>
            <person name="Vidigal T.H.D.A."/>
            <person name="Brescovit A.D."/>
            <person name="Santos A.J."/>
        </authorList>
    </citation>
    <scope>NUCLEOTIDE SEQUENCE</scope>
    <source>
        <tissue evidence="2">Shoot tissue taken approximately 20 cm above the soil surface</tissue>
    </source>
</reference>
<accession>A0A0A9APK4</accession>
<feature type="transmembrane region" description="Helical" evidence="1">
    <location>
        <begin position="20"/>
        <end position="39"/>
    </location>
</feature>
<dbReference type="AlphaFoldDB" id="A0A0A9APK4"/>
<organism evidence="2">
    <name type="scientific">Arundo donax</name>
    <name type="common">Giant reed</name>
    <name type="synonym">Donax arundinaceus</name>
    <dbReference type="NCBI Taxonomy" id="35708"/>
    <lineage>
        <taxon>Eukaryota</taxon>
        <taxon>Viridiplantae</taxon>
        <taxon>Streptophyta</taxon>
        <taxon>Embryophyta</taxon>
        <taxon>Tracheophyta</taxon>
        <taxon>Spermatophyta</taxon>
        <taxon>Magnoliopsida</taxon>
        <taxon>Liliopsida</taxon>
        <taxon>Poales</taxon>
        <taxon>Poaceae</taxon>
        <taxon>PACMAD clade</taxon>
        <taxon>Arundinoideae</taxon>
        <taxon>Arundineae</taxon>
        <taxon>Arundo</taxon>
    </lineage>
</organism>
<keyword evidence="1" id="KW-0812">Transmembrane</keyword>
<name>A0A0A9APK4_ARUDO</name>
<keyword evidence="1" id="KW-0472">Membrane</keyword>
<sequence length="77" mass="9006">MPYMCLGCQFFFFPFSFLPIWIWVCFLPGIFTTTTNAFISHLCLPFSPCLLLCPCHLLFLVHCLIIKYYNTLFVSIP</sequence>
<dbReference type="EMBL" id="GBRH01246077">
    <property type="protein sequence ID" value="JAD51818.1"/>
    <property type="molecule type" value="Transcribed_RNA"/>
</dbReference>
<evidence type="ECO:0000313" key="2">
    <source>
        <dbReference type="EMBL" id="JAD51818.1"/>
    </source>
</evidence>
<protein>
    <submittedName>
        <fullName evidence="2">Uncharacterized protein</fullName>
    </submittedName>
</protein>
<feature type="transmembrane region" description="Helical" evidence="1">
    <location>
        <begin position="51"/>
        <end position="69"/>
    </location>
</feature>
<proteinExistence type="predicted"/>